<gene>
    <name evidence="2" type="ORF">Cgig2_028282</name>
</gene>
<proteinExistence type="predicted"/>
<dbReference type="Proteomes" id="UP001153076">
    <property type="component" value="Unassembled WGS sequence"/>
</dbReference>
<feature type="region of interest" description="Disordered" evidence="1">
    <location>
        <begin position="244"/>
        <end position="266"/>
    </location>
</feature>
<keyword evidence="3" id="KW-1185">Reference proteome</keyword>
<sequence>MVRFFECLTIILEFSEILVMSLKARKIKGSSGNESYSRASKRFDFCDCEVISIEVSHLYPFDQGLTFLLFVAISKFATMMYPFKTYDMMLDTMKMLILIYLIEEEENDEEEEEEVEAEDEELEDFISDEDKELAVGDMCLDDVDNEDDDLDSNDEPTPSNTTPNTSANPSPNPSTSSIPNHTYPLPNSHAFFSSTRIQTPVLTSEESPQPDVDACRSISSAIQLENPPNLDSSIEKKYVQKLSETQSTQATVDGSTPSTPGEPSYDEQMKIWIDANDLTKRSHPNESFTQTLKVHIPSKIMVLDDVQAKLTLEQAKSKKQIKKTILPNLPSPKSVLDSLSESEDGGEDENDNGGGGGGADE</sequence>
<feature type="compositionally biased region" description="Polar residues" evidence="1">
    <location>
        <begin position="244"/>
        <end position="261"/>
    </location>
</feature>
<comment type="caution">
    <text evidence="2">The sequence shown here is derived from an EMBL/GenBank/DDBJ whole genome shotgun (WGS) entry which is preliminary data.</text>
</comment>
<name>A0A9Q1JJR3_9CARY</name>
<feature type="compositionally biased region" description="Acidic residues" evidence="1">
    <location>
        <begin position="141"/>
        <end position="154"/>
    </location>
</feature>
<protein>
    <submittedName>
        <fullName evidence="2">Uncharacterized protein</fullName>
    </submittedName>
</protein>
<feature type="region of interest" description="Disordered" evidence="1">
    <location>
        <begin position="317"/>
        <end position="361"/>
    </location>
</feature>
<evidence type="ECO:0000313" key="3">
    <source>
        <dbReference type="Proteomes" id="UP001153076"/>
    </source>
</evidence>
<accession>A0A9Q1JJR3</accession>
<feature type="compositionally biased region" description="Low complexity" evidence="1">
    <location>
        <begin position="155"/>
        <end position="182"/>
    </location>
</feature>
<dbReference type="AlphaFoldDB" id="A0A9Q1JJR3"/>
<feature type="region of interest" description="Disordered" evidence="1">
    <location>
        <begin position="141"/>
        <end position="187"/>
    </location>
</feature>
<dbReference type="EMBL" id="JAKOGI010001044">
    <property type="protein sequence ID" value="KAJ8428162.1"/>
    <property type="molecule type" value="Genomic_DNA"/>
</dbReference>
<feature type="compositionally biased region" description="Gly residues" evidence="1">
    <location>
        <begin position="352"/>
        <end position="361"/>
    </location>
</feature>
<organism evidence="2 3">
    <name type="scientific">Carnegiea gigantea</name>
    <dbReference type="NCBI Taxonomy" id="171969"/>
    <lineage>
        <taxon>Eukaryota</taxon>
        <taxon>Viridiplantae</taxon>
        <taxon>Streptophyta</taxon>
        <taxon>Embryophyta</taxon>
        <taxon>Tracheophyta</taxon>
        <taxon>Spermatophyta</taxon>
        <taxon>Magnoliopsida</taxon>
        <taxon>eudicotyledons</taxon>
        <taxon>Gunneridae</taxon>
        <taxon>Pentapetalae</taxon>
        <taxon>Caryophyllales</taxon>
        <taxon>Cactineae</taxon>
        <taxon>Cactaceae</taxon>
        <taxon>Cactoideae</taxon>
        <taxon>Echinocereeae</taxon>
        <taxon>Carnegiea</taxon>
    </lineage>
</organism>
<evidence type="ECO:0000256" key="1">
    <source>
        <dbReference type="SAM" id="MobiDB-lite"/>
    </source>
</evidence>
<feature type="compositionally biased region" description="Acidic residues" evidence="1">
    <location>
        <begin position="340"/>
        <end position="351"/>
    </location>
</feature>
<reference evidence="2" key="1">
    <citation type="submission" date="2022-04" db="EMBL/GenBank/DDBJ databases">
        <title>Carnegiea gigantea Genome sequencing and assembly v2.</title>
        <authorList>
            <person name="Copetti D."/>
            <person name="Sanderson M.J."/>
            <person name="Burquez A."/>
            <person name="Wojciechowski M.F."/>
        </authorList>
    </citation>
    <scope>NUCLEOTIDE SEQUENCE</scope>
    <source>
        <strain evidence="2">SGP5-SGP5p</strain>
        <tissue evidence="2">Aerial part</tissue>
    </source>
</reference>
<feature type="region of interest" description="Disordered" evidence="1">
    <location>
        <begin position="106"/>
        <end position="128"/>
    </location>
</feature>
<evidence type="ECO:0000313" key="2">
    <source>
        <dbReference type="EMBL" id="KAJ8428162.1"/>
    </source>
</evidence>